<dbReference type="Proteomes" id="UP001497416">
    <property type="component" value="Unassembled WGS sequence"/>
</dbReference>
<feature type="chain" id="PRO_5045042663" description="Aspartyl protease" evidence="1">
    <location>
        <begin position="22"/>
        <end position="470"/>
    </location>
</feature>
<dbReference type="EMBL" id="CAXIXY010000003">
    <property type="protein sequence ID" value="CAL2077869.1"/>
    <property type="molecule type" value="Genomic_DNA"/>
</dbReference>
<dbReference type="RefSeq" id="WP_348710223.1">
    <property type="nucleotide sequence ID" value="NZ_CAXIXY010000003.1"/>
</dbReference>
<keyword evidence="1" id="KW-0732">Signal</keyword>
<proteinExistence type="predicted"/>
<sequence>MLRLRILFGMIAFISSQIANTQETLSSFKNDLKTTSTNVSVKDAIPVVNHLNNNVALFITDPKNIYGYLLNDNLAVKNKLAFTNKQRTFKTLIGNSIYNNNYQVFLANKKRNKFLFANFSFEKQESQTKQFSLNTPDEKFIQSLSLQNRFYLISANKKTDELFVYSFDEKGISKRHKVTLPDFNFLGKTEKVVTPVALLFSQKSDLKKIDTDVPNPVETSGDLNKMYIRENSIVFSFDTNKNMTQVLTIDLKTFSSAAKSFKKPLEKVKSKEKKSNSFIIDDKIFLATTNSEKLVLQILKYNTGDLIKEYLIEKDQPISFKNTPIIQRGGLYVPTRRMEKTKKYLRKINKDNFGLSARKVDGKYHLVMGGYIPVGTRGVGAGFGNFSVFFNVSQSSFNSSINSVSTIIESLFDEEMNHVEGKIKDDAFDKMKPFHSKPRKGETLFKFKDFFVYVTYYSGSKLFRLEEFKD</sequence>
<name>A0ABP1EFA3_9FLAO</name>
<organism evidence="2 3">
    <name type="scientific">Tenacibaculum platacis</name>
    <dbReference type="NCBI Taxonomy" id="3137852"/>
    <lineage>
        <taxon>Bacteria</taxon>
        <taxon>Pseudomonadati</taxon>
        <taxon>Bacteroidota</taxon>
        <taxon>Flavobacteriia</taxon>
        <taxon>Flavobacteriales</taxon>
        <taxon>Flavobacteriaceae</taxon>
        <taxon>Tenacibaculum</taxon>
    </lineage>
</organism>
<evidence type="ECO:0008006" key="4">
    <source>
        <dbReference type="Google" id="ProtNLM"/>
    </source>
</evidence>
<evidence type="ECO:0000256" key="1">
    <source>
        <dbReference type="SAM" id="SignalP"/>
    </source>
</evidence>
<reference evidence="2 3" key="1">
    <citation type="submission" date="2024-05" db="EMBL/GenBank/DDBJ databases">
        <authorList>
            <person name="Duchaud E."/>
        </authorList>
    </citation>
    <scope>NUCLEOTIDE SEQUENCE [LARGE SCALE GENOMIC DNA]</scope>
    <source>
        <strain evidence="2">Ena-SAMPLE-TAB-13-05-2024-13:56:06:370-140302</strain>
    </source>
</reference>
<feature type="signal peptide" evidence="1">
    <location>
        <begin position="1"/>
        <end position="21"/>
    </location>
</feature>
<evidence type="ECO:0000313" key="3">
    <source>
        <dbReference type="Proteomes" id="UP001497416"/>
    </source>
</evidence>
<comment type="caution">
    <text evidence="2">The sequence shown here is derived from an EMBL/GenBank/DDBJ whole genome shotgun (WGS) entry which is preliminary data.</text>
</comment>
<evidence type="ECO:0000313" key="2">
    <source>
        <dbReference type="EMBL" id="CAL2077869.1"/>
    </source>
</evidence>
<accession>A0ABP1EFA3</accession>
<protein>
    <recommendedName>
        <fullName evidence="4">Aspartyl protease</fullName>
    </recommendedName>
</protein>
<gene>
    <name evidence="2" type="ORF">T190607A01A_10601</name>
</gene>
<keyword evidence="3" id="KW-1185">Reference proteome</keyword>